<dbReference type="GO" id="GO:0005634">
    <property type="term" value="C:nucleus"/>
    <property type="evidence" value="ECO:0007669"/>
    <property type="project" value="InterPro"/>
</dbReference>
<protein>
    <recommendedName>
        <fullName evidence="2">separase</fullName>
        <ecNumber evidence="2">3.4.22.49</ecNumber>
    </recommendedName>
</protein>
<dbReference type="GO" id="GO:0051307">
    <property type="term" value="P:meiotic chromosome separation"/>
    <property type="evidence" value="ECO:0007669"/>
    <property type="project" value="TreeGrafter"/>
</dbReference>
<organism evidence="6">
    <name type="scientific">Arcella intermedia</name>
    <dbReference type="NCBI Taxonomy" id="1963864"/>
    <lineage>
        <taxon>Eukaryota</taxon>
        <taxon>Amoebozoa</taxon>
        <taxon>Tubulinea</taxon>
        <taxon>Elardia</taxon>
        <taxon>Arcellinida</taxon>
        <taxon>Sphaerothecina</taxon>
        <taxon>Arcellidae</taxon>
        <taxon>Arcella</taxon>
    </lineage>
</organism>
<dbReference type="GO" id="GO:0005737">
    <property type="term" value="C:cytoplasm"/>
    <property type="evidence" value="ECO:0007669"/>
    <property type="project" value="TreeGrafter"/>
</dbReference>
<dbReference type="InterPro" id="IPR005314">
    <property type="entry name" value="Peptidase_C50"/>
</dbReference>
<dbReference type="InterPro" id="IPR030397">
    <property type="entry name" value="SEPARIN_core_dom"/>
</dbReference>
<evidence type="ECO:0000256" key="4">
    <source>
        <dbReference type="ARBA" id="ARBA00022829"/>
    </source>
</evidence>
<dbReference type="EC" id="3.4.22.49" evidence="2"/>
<proteinExistence type="predicted"/>
<keyword evidence="3" id="KW-0378">Hydrolase</keyword>
<dbReference type="GO" id="GO:0004197">
    <property type="term" value="F:cysteine-type endopeptidase activity"/>
    <property type="evidence" value="ECO:0007669"/>
    <property type="project" value="InterPro"/>
</dbReference>
<evidence type="ECO:0000256" key="1">
    <source>
        <dbReference type="ARBA" id="ARBA00000451"/>
    </source>
</evidence>
<dbReference type="PANTHER" id="PTHR12792">
    <property type="entry name" value="EXTRA SPINDLE POLES 1-RELATED"/>
    <property type="match status" value="1"/>
</dbReference>
<dbReference type="AlphaFoldDB" id="A0A6B2LH30"/>
<accession>A0A6B2LH30</accession>
<dbReference type="EMBL" id="GIBP01007142">
    <property type="protein sequence ID" value="NDV36111.1"/>
    <property type="molecule type" value="Transcribed_RNA"/>
</dbReference>
<name>A0A6B2LH30_9EUKA</name>
<dbReference type="PANTHER" id="PTHR12792:SF0">
    <property type="entry name" value="SEPARIN"/>
    <property type="match status" value="1"/>
</dbReference>
<evidence type="ECO:0000256" key="2">
    <source>
        <dbReference type="ARBA" id="ARBA00012489"/>
    </source>
</evidence>
<feature type="domain" description="Peptidase C50" evidence="5">
    <location>
        <begin position="50"/>
        <end position="147"/>
    </location>
</feature>
<dbReference type="GO" id="GO:0072686">
    <property type="term" value="C:mitotic spindle"/>
    <property type="evidence" value="ECO:0007669"/>
    <property type="project" value="TreeGrafter"/>
</dbReference>
<comment type="catalytic activity">
    <reaction evidence="1">
        <text>All bonds known to be hydrolyzed by this endopeptidase have arginine in P1 and an acidic residue in P4. P6 is often occupied by an acidic residue or by a hydroxy-amino-acid residue, the phosphorylation of which enhances cleavage.</text>
        <dbReference type="EC" id="3.4.22.49"/>
    </reaction>
</comment>
<dbReference type="Pfam" id="PF03568">
    <property type="entry name" value="Separin_C"/>
    <property type="match status" value="1"/>
</dbReference>
<reference evidence="6" key="1">
    <citation type="journal article" date="2020" name="J. Eukaryot. Microbiol.">
        <title>De novo Sequencing, Assembly and Annotation of the Transcriptome for the Free-Living Testate Amoeba Arcella intermedia.</title>
        <authorList>
            <person name="Ribeiro G.M."/>
            <person name="Porfirio-Sousa A.L."/>
            <person name="Maurer-Alcala X.X."/>
            <person name="Katz L.A."/>
            <person name="Lahr D.J.G."/>
        </authorList>
    </citation>
    <scope>NUCLEOTIDE SEQUENCE</scope>
</reference>
<evidence type="ECO:0000259" key="5">
    <source>
        <dbReference type="PROSITE" id="PS51700"/>
    </source>
</evidence>
<evidence type="ECO:0000313" key="6">
    <source>
        <dbReference type="EMBL" id="NDV36111.1"/>
    </source>
</evidence>
<dbReference type="PROSITE" id="PS51700">
    <property type="entry name" value="SEPARIN"/>
    <property type="match status" value="1"/>
</dbReference>
<keyword evidence="4" id="KW-0159">Chromosome partition</keyword>
<evidence type="ECO:0000256" key="3">
    <source>
        <dbReference type="ARBA" id="ARBA00022801"/>
    </source>
</evidence>
<sequence>MILDKHLHQIPFESFPILRNMSVTRMPSLIFTKARLELNSTLKCKPDVSLKRAYYIVNPDGSLEKTEQCVLPILKKLGLNRGLVGSTPKSSVSEVFLSALQKEILIYCGHNSGEQYVKREDIQKLDHCAVSLLMGCSSLSLEGSIDSDFEPEGTPSNYFLANCTATAGNLWVVTDKDLDTVTCSLLSDWADHSNKWSLLDCVPLAREKCKLPYLNGAALIHYGFPMYCKKE</sequence>
<dbReference type="GO" id="GO:0006508">
    <property type="term" value="P:proteolysis"/>
    <property type="evidence" value="ECO:0007669"/>
    <property type="project" value="InterPro"/>
</dbReference>